<comment type="similarity">
    <text evidence="8">Belongs to the binding-protein-dependent transport system permease family.</text>
</comment>
<feature type="transmembrane region" description="Helical" evidence="8">
    <location>
        <begin position="96"/>
        <end position="116"/>
    </location>
</feature>
<feature type="transmembrane region" description="Helical" evidence="8">
    <location>
        <begin position="371"/>
        <end position="392"/>
    </location>
</feature>
<dbReference type="InterPro" id="IPR000515">
    <property type="entry name" value="MetI-like"/>
</dbReference>
<proteinExistence type="inferred from homology"/>
<feature type="domain" description="ABC transmembrane type-1" evidence="9">
    <location>
        <begin position="335"/>
        <end position="541"/>
    </location>
</feature>
<feature type="transmembrane region" description="Helical" evidence="8">
    <location>
        <begin position="149"/>
        <end position="172"/>
    </location>
</feature>
<evidence type="ECO:0000256" key="3">
    <source>
        <dbReference type="ARBA" id="ARBA00022475"/>
    </source>
</evidence>
<evidence type="ECO:0000259" key="9">
    <source>
        <dbReference type="PROSITE" id="PS50928"/>
    </source>
</evidence>
<dbReference type="PANTHER" id="PTHR43357:SF3">
    <property type="entry name" value="FE(3+)-TRANSPORT SYSTEM PERMEASE PROTEIN FBPB 2"/>
    <property type="match status" value="1"/>
</dbReference>
<accession>A0A8B2NTA5</accession>
<dbReference type="PANTHER" id="PTHR43357">
    <property type="entry name" value="INNER MEMBRANE ABC TRANSPORTER PERMEASE PROTEIN YDCV"/>
    <property type="match status" value="1"/>
</dbReference>
<keyword evidence="7 8" id="KW-0472">Membrane</keyword>
<organism evidence="10 11">
    <name type="scientific">Acuticoccus sediminis</name>
    <dbReference type="NCBI Taxonomy" id="2184697"/>
    <lineage>
        <taxon>Bacteria</taxon>
        <taxon>Pseudomonadati</taxon>
        <taxon>Pseudomonadota</taxon>
        <taxon>Alphaproteobacteria</taxon>
        <taxon>Hyphomicrobiales</taxon>
        <taxon>Amorphaceae</taxon>
        <taxon>Acuticoccus</taxon>
    </lineage>
</organism>
<keyword evidence="3" id="KW-1003">Cell membrane</keyword>
<feature type="transmembrane region" description="Helical" evidence="8">
    <location>
        <begin position="248"/>
        <end position="269"/>
    </location>
</feature>
<dbReference type="PROSITE" id="PS50928">
    <property type="entry name" value="ABC_TM1"/>
    <property type="match status" value="2"/>
</dbReference>
<evidence type="ECO:0000256" key="1">
    <source>
        <dbReference type="ARBA" id="ARBA00004429"/>
    </source>
</evidence>
<evidence type="ECO:0000256" key="6">
    <source>
        <dbReference type="ARBA" id="ARBA00022989"/>
    </source>
</evidence>
<dbReference type="AlphaFoldDB" id="A0A8B2NTA5"/>
<keyword evidence="2 8" id="KW-0813">Transport</keyword>
<dbReference type="Proteomes" id="UP000249590">
    <property type="component" value="Unassembled WGS sequence"/>
</dbReference>
<feature type="domain" description="ABC transmembrane type-1" evidence="9">
    <location>
        <begin position="61"/>
        <end position="265"/>
    </location>
</feature>
<evidence type="ECO:0000313" key="10">
    <source>
        <dbReference type="EMBL" id="RAH98823.1"/>
    </source>
</evidence>
<feature type="transmembrane region" description="Helical" evidence="8">
    <location>
        <begin position="404"/>
        <end position="430"/>
    </location>
</feature>
<evidence type="ECO:0000313" key="11">
    <source>
        <dbReference type="Proteomes" id="UP000249590"/>
    </source>
</evidence>
<dbReference type="Gene3D" id="1.10.3720.10">
    <property type="entry name" value="MetI-like"/>
    <property type="match status" value="2"/>
</dbReference>
<feature type="transmembrane region" description="Helical" evidence="8">
    <location>
        <begin position="60"/>
        <end position="84"/>
    </location>
</feature>
<sequence>MRRAETSVTGARGTGTSILVGVATLLCVATLLPLAALIVSAFAGSTDAVAHYASTVLPQYILNTVTLVIIVAVLATTAGVSSAWLVTMCRFPGREIFSWALVLPLSMPAYVSAYAYTYLLSHPGPVQTGLRNVTGWGPHEYWFPDIRSLGGAAFVISMVLFPYVYLMARTAFLQQSASAFESARIMGRSPWRAFIGVAVPLARPAIVAGVALVVMETLADYGAVSFFGVQTFTTAIYRTWFSLGDRTAAVQLALVLVSLVLLVVALERVGRRGKRFSEAGRPFRGLHLSGWRAGLAVLACTLPVALGFLVPVLTLVGLGVSLDVSWLDARTTGLIANTVTLATVGAIATVSVAVVIAYARRLSGGRMTQALGQLASFGYAVPGAVIAVGLLIPFGAFDRWLHHLMMATFGFGTGLLLTGTIAAVVFAYVVRFLAVSLNGVEAGMARISPSLDSASRTLGAGQGRTFLRIHAPLLSGGLLTAFLITFVDIMKELPATLILRPFNFDTLAIRANRLASDERLAEAAVPSLMIIAVGLIPVVLLSRQIARTNRRRGEVSAADASAIEVIASGEAKPDEVAPSVPA</sequence>
<keyword evidence="5 8" id="KW-0812">Transmembrane</keyword>
<feature type="transmembrane region" description="Helical" evidence="8">
    <location>
        <begin position="193"/>
        <end position="215"/>
    </location>
</feature>
<feature type="transmembrane region" description="Helical" evidence="8">
    <location>
        <begin position="466"/>
        <end position="487"/>
    </location>
</feature>
<feature type="transmembrane region" description="Helical" evidence="8">
    <location>
        <begin position="20"/>
        <end position="40"/>
    </location>
</feature>
<evidence type="ECO:0000256" key="5">
    <source>
        <dbReference type="ARBA" id="ARBA00022692"/>
    </source>
</evidence>
<feature type="transmembrane region" description="Helical" evidence="8">
    <location>
        <begin position="523"/>
        <end position="542"/>
    </location>
</feature>
<evidence type="ECO:0000256" key="7">
    <source>
        <dbReference type="ARBA" id="ARBA00023136"/>
    </source>
</evidence>
<dbReference type="Pfam" id="PF00528">
    <property type="entry name" value="BPD_transp_1"/>
    <property type="match status" value="2"/>
</dbReference>
<reference evidence="10 11" key="1">
    <citation type="submission" date="2018-05" db="EMBL/GenBank/DDBJ databases">
        <title>Acuticoccus sediminis sp. nov., isolated from deep-sea sediment of Indian Ocean.</title>
        <authorList>
            <person name="Liu X."/>
            <person name="Lai Q."/>
            <person name="Du Y."/>
            <person name="Sun F."/>
            <person name="Zhang X."/>
            <person name="Wang S."/>
            <person name="Shao Z."/>
        </authorList>
    </citation>
    <scope>NUCLEOTIDE SEQUENCE [LARGE SCALE GENOMIC DNA]</scope>
    <source>
        <strain evidence="10 11">PTG4-2</strain>
    </source>
</reference>
<keyword evidence="6 8" id="KW-1133">Transmembrane helix</keyword>
<keyword evidence="4" id="KW-0997">Cell inner membrane</keyword>
<feature type="transmembrane region" description="Helical" evidence="8">
    <location>
        <begin position="290"/>
        <end position="314"/>
    </location>
</feature>
<dbReference type="CDD" id="cd06261">
    <property type="entry name" value="TM_PBP2"/>
    <property type="match status" value="2"/>
</dbReference>
<comment type="subcellular location">
    <subcellularLocation>
        <location evidence="1">Cell inner membrane</location>
        <topology evidence="1">Multi-pass membrane protein</topology>
    </subcellularLocation>
    <subcellularLocation>
        <location evidence="8">Cell membrane</location>
        <topology evidence="8">Multi-pass membrane protein</topology>
    </subcellularLocation>
</comment>
<feature type="transmembrane region" description="Helical" evidence="8">
    <location>
        <begin position="334"/>
        <end position="359"/>
    </location>
</feature>
<evidence type="ECO:0000256" key="4">
    <source>
        <dbReference type="ARBA" id="ARBA00022519"/>
    </source>
</evidence>
<dbReference type="FunFam" id="1.10.3720.10:FF:000088">
    <property type="entry name" value="Iron(III) ABC transporter, permease protein"/>
    <property type="match status" value="1"/>
</dbReference>
<dbReference type="SUPFAM" id="SSF161098">
    <property type="entry name" value="MetI-like"/>
    <property type="match status" value="2"/>
</dbReference>
<dbReference type="GO" id="GO:0055085">
    <property type="term" value="P:transmembrane transport"/>
    <property type="evidence" value="ECO:0007669"/>
    <property type="project" value="InterPro"/>
</dbReference>
<protein>
    <submittedName>
        <fullName evidence="10">Iron ABC transporter permease</fullName>
    </submittedName>
</protein>
<gene>
    <name evidence="10" type="ORF">DLJ53_24625</name>
</gene>
<dbReference type="EMBL" id="QHHQ01000006">
    <property type="protein sequence ID" value="RAH98823.1"/>
    <property type="molecule type" value="Genomic_DNA"/>
</dbReference>
<evidence type="ECO:0000256" key="8">
    <source>
        <dbReference type="RuleBase" id="RU363032"/>
    </source>
</evidence>
<dbReference type="InterPro" id="IPR035906">
    <property type="entry name" value="MetI-like_sf"/>
</dbReference>
<dbReference type="OrthoDB" id="9790211at2"/>
<comment type="caution">
    <text evidence="10">The sequence shown here is derived from an EMBL/GenBank/DDBJ whole genome shotgun (WGS) entry which is preliminary data.</text>
</comment>
<name>A0A8B2NTA5_9HYPH</name>
<keyword evidence="11" id="KW-1185">Reference proteome</keyword>
<dbReference type="GO" id="GO:0005886">
    <property type="term" value="C:plasma membrane"/>
    <property type="evidence" value="ECO:0007669"/>
    <property type="project" value="UniProtKB-SubCell"/>
</dbReference>
<evidence type="ECO:0000256" key="2">
    <source>
        <dbReference type="ARBA" id="ARBA00022448"/>
    </source>
</evidence>